<organism evidence="2 3">
    <name type="scientific">Rhamnella rubrinervis</name>
    <dbReference type="NCBI Taxonomy" id="2594499"/>
    <lineage>
        <taxon>Eukaryota</taxon>
        <taxon>Viridiplantae</taxon>
        <taxon>Streptophyta</taxon>
        <taxon>Embryophyta</taxon>
        <taxon>Tracheophyta</taxon>
        <taxon>Spermatophyta</taxon>
        <taxon>Magnoliopsida</taxon>
        <taxon>eudicotyledons</taxon>
        <taxon>Gunneridae</taxon>
        <taxon>Pentapetalae</taxon>
        <taxon>rosids</taxon>
        <taxon>fabids</taxon>
        <taxon>Rosales</taxon>
        <taxon>Rhamnaceae</taxon>
        <taxon>rhamnoid group</taxon>
        <taxon>Rhamneae</taxon>
        <taxon>Rhamnella</taxon>
    </lineage>
</organism>
<dbReference type="EMBL" id="VOIH02000006">
    <property type="protein sequence ID" value="KAF3444531.1"/>
    <property type="molecule type" value="Genomic_DNA"/>
</dbReference>
<sequence>MAVAGKISVTEEKSPDEEPLEATKNAFKSILESANLFSLIGPGNRLLRYN</sequence>
<dbReference type="AlphaFoldDB" id="A0A8K0MG16"/>
<reference evidence="2" key="1">
    <citation type="submission" date="2020-03" db="EMBL/GenBank/DDBJ databases">
        <title>A high-quality chromosome-level genome assembly of a woody plant with both climbing and erect habits, Rhamnella rubrinervis.</title>
        <authorList>
            <person name="Lu Z."/>
            <person name="Yang Y."/>
            <person name="Zhu X."/>
            <person name="Sun Y."/>
        </authorList>
    </citation>
    <scope>NUCLEOTIDE SEQUENCE</scope>
    <source>
        <strain evidence="2">BYM</strain>
        <tissue evidence="2">Leaf</tissue>
    </source>
</reference>
<evidence type="ECO:0000313" key="3">
    <source>
        <dbReference type="Proteomes" id="UP000796880"/>
    </source>
</evidence>
<gene>
    <name evidence="2" type="ORF">FNV43_RR14223</name>
</gene>
<comment type="caution">
    <text evidence="2">The sequence shown here is derived from an EMBL/GenBank/DDBJ whole genome shotgun (WGS) entry which is preliminary data.</text>
</comment>
<proteinExistence type="predicted"/>
<protein>
    <submittedName>
        <fullName evidence="2">Uncharacterized protein</fullName>
    </submittedName>
</protein>
<feature type="region of interest" description="Disordered" evidence="1">
    <location>
        <begin position="1"/>
        <end position="20"/>
    </location>
</feature>
<name>A0A8K0MG16_9ROSA</name>
<dbReference type="Proteomes" id="UP000796880">
    <property type="component" value="Unassembled WGS sequence"/>
</dbReference>
<evidence type="ECO:0000256" key="1">
    <source>
        <dbReference type="SAM" id="MobiDB-lite"/>
    </source>
</evidence>
<evidence type="ECO:0000313" key="2">
    <source>
        <dbReference type="EMBL" id="KAF3444531.1"/>
    </source>
</evidence>
<dbReference type="OrthoDB" id="187617at2759"/>
<keyword evidence="3" id="KW-1185">Reference proteome</keyword>
<accession>A0A8K0MG16</accession>